<organism evidence="2 3">
    <name type="scientific">Malus domestica</name>
    <name type="common">Apple</name>
    <name type="synonym">Pyrus malus</name>
    <dbReference type="NCBI Taxonomy" id="3750"/>
    <lineage>
        <taxon>Eukaryota</taxon>
        <taxon>Viridiplantae</taxon>
        <taxon>Streptophyta</taxon>
        <taxon>Embryophyta</taxon>
        <taxon>Tracheophyta</taxon>
        <taxon>Spermatophyta</taxon>
        <taxon>Magnoliopsida</taxon>
        <taxon>eudicotyledons</taxon>
        <taxon>Gunneridae</taxon>
        <taxon>Pentapetalae</taxon>
        <taxon>rosids</taxon>
        <taxon>fabids</taxon>
        <taxon>Rosales</taxon>
        <taxon>Rosaceae</taxon>
        <taxon>Amygdaloideae</taxon>
        <taxon>Maleae</taxon>
        <taxon>Malus</taxon>
    </lineage>
</organism>
<dbReference type="InterPro" id="IPR040256">
    <property type="entry name" value="At4g02000-like"/>
</dbReference>
<dbReference type="STRING" id="3750.A0A498J719"/>
<evidence type="ECO:0000313" key="2">
    <source>
        <dbReference type="EMBL" id="RXH90467.1"/>
    </source>
</evidence>
<name>A0A498J719_MALDO</name>
<reference evidence="2 3" key="1">
    <citation type="submission" date="2018-10" db="EMBL/GenBank/DDBJ databases">
        <title>A high-quality apple genome assembly.</title>
        <authorList>
            <person name="Hu J."/>
        </authorList>
    </citation>
    <scope>NUCLEOTIDE SEQUENCE [LARGE SCALE GENOMIC DNA]</scope>
    <source>
        <strain evidence="3">cv. HFTH1</strain>
        <tissue evidence="2">Young leaf</tissue>
    </source>
</reference>
<dbReference type="PANTHER" id="PTHR31286:SF178">
    <property type="entry name" value="DUF4283 DOMAIN-CONTAINING PROTEIN"/>
    <property type="match status" value="1"/>
</dbReference>
<evidence type="ECO:0000259" key="1">
    <source>
        <dbReference type="Pfam" id="PF14392"/>
    </source>
</evidence>
<dbReference type="Proteomes" id="UP000290289">
    <property type="component" value="Chromosome 9"/>
</dbReference>
<gene>
    <name evidence="2" type="ORF">DVH24_035231</name>
</gene>
<comment type="caution">
    <text evidence="2">The sequence shown here is derived from an EMBL/GenBank/DDBJ whole genome shotgun (WGS) entry which is preliminary data.</text>
</comment>
<accession>A0A498J719</accession>
<evidence type="ECO:0000313" key="3">
    <source>
        <dbReference type="Proteomes" id="UP000290289"/>
    </source>
</evidence>
<sequence length="135" mass="15802">MGRLIGNHLGEYVLADQSRKEEQFGSILRIRVRIDVHKPLRRCVVVKLDGRLLEVDVRYEKLPLTSFLCGWMNHIEEHCEKFTGKMEDDKAKPHDRWFQEDVIGPEYRRPVGKKFGLDSETVEYVAELSTPFLCL</sequence>
<proteinExistence type="predicted"/>
<keyword evidence="3" id="KW-1185">Reference proteome</keyword>
<dbReference type="AlphaFoldDB" id="A0A498J719"/>
<protein>
    <recommendedName>
        <fullName evidence="1">Zinc knuckle CX2CX4HX4C domain-containing protein</fullName>
    </recommendedName>
</protein>
<dbReference type="PANTHER" id="PTHR31286">
    <property type="entry name" value="GLYCINE-RICH CELL WALL STRUCTURAL PROTEIN 1.8-LIKE"/>
    <property type="match status" value="1"/>
</dbReference>
<dbReference type="Pfam" id="PF14392">
    <property type="entry name" value="zf-CCHC_4"/>
    <property type="match status" value="1"/>
</dbReference>
<dbReference type="InterPro" id="IPR025836">
    <property type="entry name" value="Zn_knuckle_CX2CX4HX4C"/>
</dbReference>
<feature type="domain" description="Zinc knuckle CX2CX4HX4C" evidence="1">
    <location>
        <begin position="34"/>
        <end position="81"/>
    </location>
</feature>
<dbReference type="EMBL" id="RDQH01000335">
    <property type="protein sequence ID" value="RXH90467.1"/>
    <property type="molecule type" value="Genomic_DNA"/>
</dbReference>